<evidence type="ECO:0000313" key="2">
    <source>
        <dbReference type="EMBL" id="MEU8137443.1"/>
    </source>
</evidence>
<name>A0ABV3DNV8_9ACTN</name>
<dbReference type="PANTHER" id="PTHR43056:SF5">
    <property type="entry name" value="PEPTIDASE S9 PROLYL OLIGOPEPTIDASE CATALYTIC DOMAIN-CONTAINING PROTEIN"/>
    <property type="match status" value="1"/>
</dbReference>
<accession>A0ABV3DNV8</accession>
<comment type="caution">
    <text evidence="2">The sequence shown here is derived from an EMBL/GenBank/DDBJ whole genome shotgun (WGS) entry which is preliminary data.</text>
</comment>
<dbReference type="InterPro" id="IPR029058">
    <property type="entry name" value="AB_hydrolase_fold"/>
</dbReference>
<keyword evidence="3" id="KW-1185">Reference proteome</keyword>
<dbReference type="InterPro" id="IPR001375">
    <property type="entry name" value="Peptidase_S9_cat"/>
</dbReference>
<evidence type="ECO:0000313" key="3">
    <source>
        <dbReference type="Proteomes" id="UP001551482"/>
    </source>
</evidence>
<evidence type="ECO:0000259" key="1">
    <source>
        <dbReference type="Pfam" id="PF00326"/>
    </source>
</evidence>
<dbReference type="InterPro" id="IPR011042">
    <property type="entry name" value="6-blade_b-propeller_TolB-like"/>
</dbReference>
<dbReference type="SUPFAM" id="SSF69322">
    <property type="entry name" value="Tricorn protease domain 2"/>
    <property type="match status" value="1"/>
</dbReference>
<dbReference type="RefSeq" id="WP_358359346.1">
    <property type="nucleotide sequence ID" value="NZ_JBEZFP010000088.1"/>
</dbReference>
<protein>
    <submittedName>
        <fullName evidence="2">Prolyl oligopeptidase family serine peptidase</fullName>
    </submittedName>
</protein>
<dbReference type="SUPFAM" id="SSF53474">
    <property type="entry name" value="alpha/beta-Hydrolases"/>
    <property type="match status" value="1"/>
</dbReference>
<sequence length="709" mass="75741">MSTQTELPYGSWPSPITAEALVVGAASPGEVRVDGRDVWWSESRPSEGGRDQLVRRAPDGTRVDVLPDGVSARTRVHEYGGGAWAVRDGVLVYANWADQRLYRLDRGAAEPVPVAPEPSVAHGWRYADAEIVPAGVWGERAWIVAVRESHEPEVVEAHGEAANELVALPLDGAAVADPAQVRVLVTGPDFVSSPRVAPGGTALAWTQWDHPAMPWDATELVVARVDVVGGVPELTGAEVIAGGPGESVLQPTWAPDESLWFSSDRRDGWWNLHRVGAGGQVEVVAPVDGEIGGPQWVFGQRQFAFLADGRVACALESDGLYDLALVDPARPEQPPQAMVTGLTWVDQVAAGPEGGADIVLIGAGPAEEAEPLGISLPDEHERPVADESDPVFDRDIDDTETDLGDLGEEREGGGHALLERLRPARAAVVTPDWFSIPEPISFPSADGRTAYGILYRPRHPEVRAPEGTLPPLLVTIHGGPTSMARAMLTLDVQYWTTRGFALVSVNYGGSTGYGRPYRELLNDAWGVVDVEDCDAAARHLAATGAVDPGRLAIRGGSAGGFTTLAALAFGDTFAAGSNHFGVADLAALARDTHKFESRYLDGLVGPYPEAADRYKELSPINHTAELTCPLAVFQGLEDKVVPPAQSEMIVEAVKAKGLPYVYLAFEGEQHGFRKAENIIRTREAELWFFGKVFGFEPADAVEPPPGGGF</sequence>
<dbReference type="InterPro" id="IPR050585">
    <property type="entry name" value="Xaa-Pro_dipeptidyl-ppase/CocE"/>
</dbReference>
<dbReference type="Gene3D" id="3.40.50.1820">
    <property type="entry name" value="alpha/beta hydrolase"/>
    <property type="match status" value="1"/>
</dbReference>
<dbReference type="EMBL" id="JBEZFP010000088">
    <property type="protein sequence ID" value="MEU8137443.1"/>
    <property type="molecule type" value="Genomic_DNA"/>
</dbReference>
<proteinExistence type="predicted"/>
<organism evidence="2 3">
    <name type="scientific">Streptodolium elevatio</name>
    <dbReference type="NCBI Taxonomy" id="3157996"/>
    <lineage>
        <taxon>Bacteria</taxon>
        <taxon>Bacillati</taxon>
        <taxon>Actinomycetota</taxon>
        <taxon>Actinomycetes</taxon>
        <taxon>Kitasatosporales</taxon>
        <taxon>Streptomycetaceae</taxon>
        <taxon>Streptodolium</taxon>
    </lineage>
</organism>
<dbReference type="PANTHER" id="PTHR43056">
    <property type="entry name" value="PEPTIDASE S9 PROLYL OLIGOPEPTIDASE"/>
    <property type="match status" value="1"/>
</dbReference>
<dbReference type="Pfam" id="PF00326">
    <property type="entry name" value="Peptidase_S9"/>
    <property type="match status" value="1"/>
</dbReference>
<gene>
    <name evidence="2" type="ORF">AB0C36_28515</name>
</gene>
<dbReference type="Proteomes" id="UP001551482">
    <property type="component" value="Unassembled WGS sequence"/>
</dbReference>
<feature type="domain" description="Peptidase S9 prolyl oligopeptidase catalytic" evidence="1">
    <location>
        <begin position="490"/>
        <end position="694"/>
    </location>
</feature>
<dbReference type="Gene3D" id="2.120.10.30">
    <property type="entry name" value="TolB, C-terminal domain"/>
    <property type="match status" value="1"/>
</dbReference>
<reference evidence="2 3" key="1">
    <citation type="submission" date="2024-06" db="EMBL/GenBank/DDBJ databases">
        <title>The Natural Products Discovery Center: Release of the First 8490 Sequenced Strains for Exploring Actinobacteria Biosynthetic Diversity.</title>
        <authorList>
            <person name="Kalkreuter E."/>
            <person name="Kautsar S.A."/>
            <person name="Yang D."/>
            <person name="Bader C.D."/>
            <person name="Teijaro C.N."/>
            <person name="Fluegel L."/>
            <person name="Davis C.M."/>
            <person name="Simpson J.R."/>
            <person name="Lauterbach L."/>
            <person name="Steele A.D."/>
            <person name="Gui C."/>
            <person name="Meng S."/>
            <person name="Li G."/>
            <person name="Viehrig K."/>
            <person name="Ye F."/>
            <person name="Su P."/>
            <person name="Kiefer A.F."/>
            <person name="Nichols A."/>
            <person name="Cepeda A.J."/>
            <person name="Yan W."/>
            <person name="Fan B."/>
            <person name="Jiang Y."/>
            <person name="Adhikari A."/>
            <person name="Zheng C.-J."/>
            <person name="Schuster L."/>
            <person name="Cowan T.M."/>
            <person name="Smanski M.J."/>
            <person name="Chevrette M.G."/>
            <person name="De Carvalho L.P.S."/>
            <person name="Shen B."/>
        </authorList>
    </citation>
    <scope>NUCLEOTIDE SEQUENCE [LARGE SCALE GENOMIC DNA]</scope>
    <source>
        <strain evidence="2 3">NPDC048946</strain>
    </source>
</reference>